<dbReference type="RefSeq" id="WP_129563877.1">
    <property type="nucleotide sequence ID" value="NZ_CADIKL010000036.1"/>
</dbReference>
<dbReference type="InterPro" id="IPR007921">
    <property type="entry name" value="CHAP_dom"/>
</dbReference>
<sequence>MLPFDGTVLSLGSTATASVSAVQNQLTARGYAGGTNGKFDAAMESVVKLFQAQHCDESGLPLKVDGQVGVHTWNALFGATPVDVQPLVPILAQAIAVASSQVGQMEVPRASNRGPMVDRYLTSTGVSLSGTIDSRAWCMCFVYWSFLQAAQQLERSTPLPKTAGCIQHWQRAGNLPNVTRVTAASALKSRSLVQPGMIFILDFGGGLGHTGIVETLLPGGGLQTIEGNTNTDGSRSGVGVFRLTRRKLTDETLVGFVDYSRA</sequence>
<dbReference type="SUPFAM" id="SSF47090">
    <property type="entry name" value="PGBD-like"/>
    <property type="match status" value="1"/>
</dbReference>
<dbReference type="EMBL" id="CADIKL010000036">
    <property type="protein sequence ID" value="CAB3801900.1"/>
    <property type="molecule type" value="Genomic_DNA"/>
</dbReference>
<protein>
    <recommendedName>
        <fullName evidence="5">Peptidase C51 domain-containing protein</fullName>
    </recommendedName>
</protein>
<proteinExistence type="predicted"/>
<evidence type="ECO:0008006" key="5">
    <source>
        <dbReference type="Google" id="ProtNLM"/>
    </source>
</evidence>
<evidence type="ECO:0000313" key="3">
    <source>
        <dbReference type="EMBL" id="CAB3801900.1"/>
    </source>
</evidence>
<dbReference type="InterPro" id="IPR002477">
    <property type="entry name" value="Peptidoglycan-bd-like"/>
</dbReference>
<accession>A0A6J5GJH6</accession>
<evidence type="ECO:0000313" key="4">
    <source>
        <dbReference type="Proteomes" id="UP000494119"/>
    </source>
</evidence>
<evidence type="ECO:0000259" key="1">
    <source>
        <dbReference type="Pfam" id="PF01471"/>
    </source>
</evidence>
<reference evidence="3 4" key="1">
    <citation type="submission" date="2020-04" db="EMBL/GenBank/DDBJ databases">
        <authorList>
            <person name="De Canck E."/>
        </authorList>
    </citation>
    <scope>NUCLEOTIDE SEQUENCE [LARGE SCALE GENOMIC DNA]</scope>
    <source>
        <strain evidence="3 4">LMG 28688</strain>
    </source>
</reference>
<dbReference type="InterPro" id="IPR036365">
    <property type="entry name" value="PGBD-like_sf"/>
</dbReference>
<feature type="domain" description="Peptidoglycan binding-like" evidence="1">
    <location>
        <begin position="18"/>
        <end position="76"/>
    </location>
</feature>
<dbReference type="Gene3D" id="1.10.101.10">
    <property type="entry name" value="PGBD-like superfamily/PGBD"/>
    <property type="match status" value="1"/>
</dbReference>
<organism evidence="3 4">
    <name type="scientific">Paraburkholderia caffeinitolerans</name>
    <dbReference type="NCBI Taxonomy" id="1723730"/>
    <lineage>
        <taxon>Bacteria</taxon>
        <taxon>Pseudomonadati</taxon>
        <taxon>Pseudomonadota</taxon>
        <taxon>Betaproteobacteria</taxon>
        <taxon>Burkholderiales</taxon>
        <taxon>Burkholderiaceae</taxon>
        <taxon>Paraburkholderia</taxon>
    </lineage>
</organism>
<keyword evidence="4" id="KW-1185">Reference proteome</keyword>
<dbReference type="AlphaFoldDB" id="A0A6J5GJH6"/>
<dbReference type="Pfam" id="PF01471">
    <property type="entry name" value="PG_binding_1"/>
    <property type="match status" value="1"/>
</dbReference>
<dbReference type="Proteomes" id="UP000494119">
    <property type="component" value="Unassembled WGS sequence"/>
</dbReference>
<name>A0A6J5GJH6_9BURK</name>
<feature type="domain" description="Peptidase C51" evidence="2">
    <location>
        <begin position="134"/>
        <end position="228"/>
    </location>
</feature>
<dbReference type="Pfam" id="PF05257">
    <property type="entry name" value="CHAP"/>
    <property type="match status" value="1"/>
</dbReference>
<evidence type="ECO:0000259" key="2">
    <source>
        <dbReference type="Pfam" id="PF05257"/>
    </source>
</evidence>
<dbReference type="InterPro" id="IPR036366">
    <property type="entry name" value="PGBDSf"/>
</dbReference>
<gene>
    <name evidence="3" type="ORF">LMG28688_05453</name>
</gene>